<evidence type="ECO:0000313" key="3">
    <source>
        <dbReference type="WBParaSite" id="maker-unitig_40711-snap-gene-0.2-mRNA-1"/>
    </source>
</evidence>
<keyword evidence="2" id="KW-1185">Reference proteome</keyword>
<feature type="region of interest" description="Disordered" evidence="1">
    <location>
        <begin position="112"/>
        <end position="134"/>
    </location>
</feature>
<evidence type="ECO:0000313" key="2">
    <source>
        <dbReference type="Proteomes" id="UP000095280"/>
    </source>
</evidence>
<dbReference type="AlphaFoldDB" id="A0A1I8FMC3"/>
<organism evidence="2 3">
    <name type="scientific">Macrostomum lignano</name>
    <dbReference type="NCBI Taxonomy" id="282301"/>
    <lineage>
        <taxon>Eukaryota</taxon>
        <taxon>Metazoa</taxon>
        <taxon>Spiralia</taxon>
        <taxon>Lophotrochozoa</taxon>
        <taxon>Platyhelminthes</taxon>
        <taxon>Rhabditophora</taxon>
        <taxon>Macrostomorpha</taxon>
        <taxon>Macrostomida</taxon>
        <taxon>Macrostomidae</taxon>
        <taxon>Macrostomum</taxon>
    </lineage>
</organism>
<name>A0A1I8FMC3_9PLAT</name>
<dbReference type="WBParaSite" id="maker-unitig_40711-snap-gene-0.2-mRNA-1">
    <property type="protein sequence ID" value="maker-unitig_40711-snap-gene-0.2-mRNA-1"/>
    <property type="gene ID" value="maker-unitig_40711-snap-gene-0.2"/>
</dbReference>
<feature type="compositionally biased region" description="Basic residues" evidence="1">
    <location>
        <begin position="125"/>
        <end position="134"/>
    </location>
</feature>
<evidence type="ECO:0000256" key="1">
    <source>
        <dbReference type="SAM" id="MobiDB-lite"/>
    </source>
</evidence>
<proteinExistence type="predicted"/>
<accession>A0A1I8FMC3</accession>
<sequence>TLESGTSAWANATRPALLVLSPCAAIGCLPRPSFITKMRSSFLPRERWTKAAILSDLSLPATTPELPEHSAARLHQHARTEEPGAGTRLAGPGQEFSWPLFAVKGNDTDEYGNYNELDDADERRRRSGLRRRRAPTTPACCGKMCNSCPCASCSKRYPGLHMISFGIRCNTGVATGYFRSLYNDSELDSHPVSMGPTRTISQ</sequence>
<protein>
    <submittedName>
        <fullName evidence="3">Epidermal patterning factor-like protein</fullName>
    </submittedName>
</protein>
<dbReference type="Proteomes" id="UP000095280">
    <property type="component" value="Unplaced"/>
</dbReference>
<reference evidence="3" key="1">
    <citation type="submission" date="2016-11" db="UniProtKB">
        <authorList>
            <consortium name="WormBaseParasite"/>
        </authorList>
    </citation>
    <scope>IDENTIFICATION</scope>
</reference>